<protein>
    <recommendedName>
        <fullName evidence="1">RNase H type-1 domain-containing protein</fullName>
    </recommendedName>
</protein>
<dbReference type="GO" id="GO:0004523">
    <property type="term" value="F:RNA-DNA hybrid ribonuclease activity"/>
    <property type="evidence" value="ECO:0007669"/>
    <property type="project" value="InterPro"/>
</dbReference>
<dbReference type="InterPro" id="IPR012337">
    <property type="entry name" value="RNaseH-like_sf"/>
</dbReference>
<keyword evidence="3" id="KW-1185">Reference proteome</keyword>
<dbReference type="AlphaFoldDB" id="A0AAD4SYK4"/>
<accession>A0AAD4SYK4</accession>
<dbReference type="Gene3D" id="3.30.420.10">
    <property type="entry name" value="Ribonuclease H-like superfamily/Ribonuclease H"/>
    <property type="match status" value="1"/>
</dbReference>
<reference evidence="2" key="1">
    <citation type="submission" date="2022-04" db="EMBL/GenBank/DDBJ databases">
        <title>A functionally conserved STORR gene fusion in Papaver species that diverged 16.8 million years ago.</title>
        <authorList>
            <person name="Catania T."/>
        </authorList>
    </citation>
    <scope>NUCLEOTIDE SEQUENCE</scope>
    <source>
        <strain evidence="2">S-188037</strain>
    </source>
</reference>
<dbReference type="GO" id="GO:0003676">
    <property type="term" value="F:nucleic acid binding"/>
    <property type="evidence" value="ECO:0007669"/>
    <property type="project" value="InterPro"/>
</dbReference>
<dbReference type="SUPFAM" id="SSF53098">
    <property type="entry name" value="Ribonuclease H-like"/>
    <property type="match status" value="1"/>
</dbReference>
<evidence type="ECO:0000259" key="1">
    <source>
        <dbReference type="Pfam" id="PF13456"/>
    </source>
</evidence>
<proteinExistence type="predicted"/>
<comment type="caution">
    <text evidence="2">The sequence shown here is derived from an EMBL/GenBank/DDBJ whole genome shotgun (WGS) entry which is preliminary data.</text>
</comment>
<dbReference type="EMBL" id="JAJJMB010007708">
    <property type="protein sequence ID" value="KAI3928722.1"/>
    <property type="molecule type" value="Genomic_DNA"/>
</dbReference>
<gene>
    <name evidence="2" type="ORF">MKW98_024323</name>
</gene>
<name>A0AAD4SYK4_9MAGN</name>
<dbReference type="Pfam" id="PF13456">
    <property type="entry name" value="RVT_3"/>
    <property type="match status" value="1"/>
</dbReference>
<organism evidence="2 3">
    <name type="scientific">Papaver atlanticum</name>
    <dbReference type="NCBI Taxonomy" id="357466"/>
    <lineage>
        <taxon>Eukaryota</taxon>
        <taxon>Viridiplantae</taxon>
        <taxon>Streptophyta</taxon>
        <taxon>Embryophyta</taxon>
        <taxon>Tracheophyta</taxon>
        <taxon>Spermatophyta</taxon>
        <taxon>Magnoliopsida</taxon>
        <taxon>Ranunculales</taxon>
        <taxon>Papaveraceae</taxon>
        <taxon>Papaveroideae</taxon>
        <taxon>Papaver</taxon>
    </lineage>
</organism>
<sequence length="111" mass="12281">MDDNCVRLAQHIQGMVKHRPAGAGCGVRDCQSACLGALAIGLGEITNYMAESEAIISGLEWAFDWAVRWMVDTVVVASDSHSVVLALRSGKVPWRVMGRWRRVQGCYTHFF</sequence>
<dbReference type="Proteomes" id="UP001202328">
    <property type="component" value="Unassembled WGS sequence"/>
</dbReference>
<dbReference type="InterPro" id="IPR002156">
    <property type="entry name" value="RNaseH_domain"/>
</dbReference>
<evidence type="ECO:0000313" key="3">
    <source>
        <dbReference type="Proteomes" id="UP001202328"/>
    </source>
</evidence>
<dbReference type="InterPro" id="IPR036397">
    <property type="entry name" value="RNaseH_sf"/>
</dbReference>
<evidence type="ECO:0000313" key="2">
    <source>
        <dbReference type="EMBL" id="KAI3928722.1"/>
    </source>
</evidence>
<feature type="domain" description="RNase H type-1" evidence="1">
    <location>
        <begin position="17"/>
        <end position="90"/>
    </location>
</feature>